<dbReference type="KEGG" id="vbh:CMV30_06905"/>
<evidence type="ECO:0000259" key="4">
    <source>
        <dbReference type="PROSITE" id="PS50853"/>
    </source>
</evidence>
<dbReference type="InterPro" id="IPR036116">
    <property type="entry name" value="FN3_sf"/>
</dbReference>
<dbReference type="InterPro" id="IPR044016">
    <property type="entry name" value="Big_13"/>
</dbReference>
<dbReference type="InterPro" id="IPR016186">
    <property type="entry name" value="C-type_lectin-like/link_sf"/>
</dbReference>
<name>A0A290Q5J4_9BACT</name>
<reference evidence="5 6" key="1">
    <citation type="submission" date="2017-09" db="EMBL/GenBank/DDBJ databases">
        <title>Complete genome sequence of Verrucomicrobial strain HZ-65, isolated from freshwater.</title>
        <authorList>
            <person name="Choi A."/>
        </authorList>
    </citation>
    <scope>NUCLEOTIDE SEQUENCE [LARGE SCALE GENOMIC DNA]</scope>
    <source>
        <strain evidence="5 6">HZ-65</strain>
    </source>
</reference>
<dbReference type="SUPFAM" id="SSF63829">
    <property type="entry name" value="Calcium-dependent phosphotriesterase"/>
    <property type="match status" value="1"/>
</dbReference>
<proteinExistence type="predicted"/>
<dbReference type="SUPFAM" id="SSF48726">
    <property type="entry name" value="Immunoglobulin"/>
    <property type="match status" value="2"/>
</dbReference>
<dbReference type="InterPro" id="IPR013783">
    <property type="entry name" value="Ig-like_fold"/>
</dbReference>
<dbReference type="InterPro" id="IPR036179">
    <property type="entry name" value="Ig-like_dom_sf"/>
</dbReference>
<protein>
    <submittedName>
        <fullName evidence="5">Uncharacterized protein</fullName>
    </submittedName>
</protein>
<dbReference type="InterPro" id="IPR044048">
    <property type="entry name" value="Big_12"/>
</dbReference>
<sequence length="2950" mass="295275">MSGSQWQYVDEVRIVRQNGAADISVYIDDIVVSTAVLPSTITSATYDASTGALAVTGANMTNGGTIDVTKLSLTGQGGNTYTLTSANVTASSATAFSVALNAADKRNINGLLNNNGTSSVGGTPYNLAAAANWDATAAASADLTGNGVTVSNVTSPTITSATYDASTGVLAVIGTNLVKTPGATNDITVSALTLTGEGGGTRTLSTSGNVEIASATSFSIPLSGADIASVNSLLNKNGTSSTGGTTYNLAAADDWNSVITGGNTADLTGNGITVSNAFPIITSATYDASTGSLVVTAANMVTGDTIDVTKLSLAGQGGSYTLTSANVTAASGTSFTVTLNAADQRNINGILNKNGTSAVDTTTYNLAAAASWDASRTSAADLTGNAVTVSNVAAPTITSATYDASTGVLAVTGTNLVKTIGATNDITVSALTLTGEGGATYTLTTTSVEITSATAFSVTLNGTDLAGVNLIVNKNGTSSTGGTTYNLAAADDWNSVITGGNTADLTGNGITVSNVAVPAITSATYDASTGALVVTGTGFLSASGVTNDIVANKFTLTGEGGSTYTLTDTGNVETTSTTAFTLTLSATDRAAVNLIVNKNGTSSTSATTYNLAAAEDWAAGADSAVVTADLTGNGITASNVAAPAIASATYDSSTGVLTVTGTGFLKRTGATNDIDVSKLTLSGDSTAYTLTTTSVEITSATSFSITVNGTDKSALVSRLNKNGTSSTGSITYNLAAAEDWAAGADSAVVTADLTGNGITVSNIITVPGAPTGVSAVAGDTQATISFTAPVSNGGSAIFSYNVTSSPGNLTVSGTASPLTVNGLTNGVSYTFTVTAENSAGNSAASSASNAVTPFSTPTIATGGGAPSVQNTNTPVIVDGALTIGGGSINGALVSIDNKAPGDVLAFNAAFLPGGVTGSYNSSTGVLTFTGSATAAQWQALLRTVTFATDWNTTLGARAITFSLGTASIFWTNGHYYEFVASTGITWTAAKAAAQSRTFYGMQGYLATVTTTAENTFIASKLSGQGWMGASDAAQESIWRWVTGPEGLENSGAGRHFFTQNKAHPLSPSYVSVYASQSGSGGNAIGGYYNNWPGGEPNDANALHENYAHFFVGGSWNDYPDSVPSITGYVVEYGGMPGDPTPTIAVTTTLTVTDTTAPVVSSVTAPADSISSVGSALDFTVIFSEGLTIDTTGGTPYLPITLNTGGTISAPCLNGSGGTTVVFRYTVASGHLDLDGVTVGSAIVANGATLRDAAGNNAVLTLNNVASTTGVKVDTIAPLVTSILRKTPATQITSSSTVVYEVTFSKAVQNLEARMFAVTALNGSTIVGSVTALTGGPSVYDVTVTLSSGTGDFRLDLVSGATSQVPPGTTPTNYLSSVNTQTLAFNSADELYITDANTGEIHRVNGLESTTLFVTLSGGFTGSTFDSAGNLYLVDQWDSTLKKITPGGVVSTLASGFNYPYAVVCDAADNLYVTDANDNAVIKVTPAGVTSVFASGLGAPYGLAIDSTGNLYVSDFATENIVKISPSGVTSVFASSAGIAYGLACDASDNLYMAELNTSSVIRISADGTTVTTIASSGLGYITALAVDNAGRLFAADAGSGRTLLLDVGRVKDLVGNDLTSLPYTSGELYTYATNPFVTGVTSSSANATYKIGDIVKVEVSFSASVDVNATGGTPAILLETGATDRNALYASGSGSNSLTFNYTVQSGDLTADLDYASTGALVLNGGIIQGTSNSLAAFLTLPAIGHASSLAVQKALVIDGIRPTAGIVVADNALTTGETSLVTFTFSEAVNNFANNDLTLANGTLSNVASSDGGITWTATFTPTAGVEDSSNVITLANTGVTDPAGNTGTGTTDSNNYTIDTQPPSAPAAFAAVASASSISLNWTNPTAGDFASITLRRSTTAYPTSVTDGTAIASGLTSTTYQQTGLADGTYYYALFALDTSGNISVAATATATVDTVAPVAPSAPDLATASDSGSSNTDNITSVTTPTFTGTAEANSTVELLRGGTTSLGTATANGSGNWTLALGTALAQGTYSITAKATDSAGNTGAASSALSVTIDTTASAAPALTAITNDTGASATDRITSDTTLILSGTGIANETITVFRNAAQIGTATVNGSGIWSFDYTATTLAAGTHTFTATTTDIAGNTSVLSAAFLVEIDTATPSAPVITTMSNDTGASATDGITSDNTLVFGGTAEANATVTLSRSGLGVIGTTTANGSGAWVFDYTAITIPNGTYLFTAFASDTAGNTSAVSSDFPVTIDTTAPAITTQPAGGTYIIGNSFTLTVAANDATTIAYQWSRNAGTLTDSTGRTGSTTASLAHSNITLTGFEGVYTVRLTDLAGNVTTSNVATVIVNKIPATVTLGGLAHTYDTTAKSATATTTPSGLAVTFTYDGSATAPTNAGSYAVVATINDATRTGTASGTLVIGKSTQTISFTAPSFVTLGVPTTLTATASTGLPVTFSVLSGPATISGAALTASGLNPITVRATQSGDSNYNAASADQVISQIITNYPAPAPDGFAVSVTGGAGTGSQAVVVTTAADFRTHAESTDMKVITVVGILNLGTTPVAVKSNKTLQGADASATLVGNLNLGTGVNNVIIRGLNLTNPAASLTGLTDTNNAVTLAGARGVFITHCSFFDAANHALKISTGSDNVTVSWSEFYNTLGAVTTGSGTVIGSTTETAPIRVSLHHNLWSAGIVQNMPAATYGQVHLYNNVFNATGNTTGTEALDQSQLLSERNVYTGVASPITRRHVNTALPIGRILAIGNTYTATTGTAPYADLDQVFTPSYSYEALPVSDVVTVVTAHAGNNTGANYTDDATGTATITGPGAPVTPGTALALNAVASGFTPATYQWRKNNIAITGATFATHNIASAGESDVGTYTVAITMSTGDTVVSRPLAITLNAIPVTPANLQLQVNGGGGGGSPSTWFLGALALLCAARAITRRHAR</sequence>
<dbReference type="Proteomes" id="UP000217265">
    <property type="component" value="Chromosome"/>
</dbReference>
<evidence type="ECO:0000313" key="5">
    <source>
        <dbReference type="EMBL" id="ATC63703.1"/>
    </source>
</evidence>
<dbReference type="InterPro" id="IPR012334">
    <property type="entry name" value="Pectin_lyas_fold"/>
</dbReference>
<evidence type="ECO:0000259" key="3">
    <source>
        <dbReference type="PROSITE" id="PS50041"/>
    </source>
</evidence>
<feature type="region of interest" description="Disordered" evidence="2">
    <location>
        <begin position="1969"/>
        <end position="1991"/>
    </location>
</feature>
<gene>
    <name evidence="5" type="ORF">CMV30_06905</name>
</gene>
<keyword evidence="6" id="KW-1185">Reference proteome</keyword>
<dbReference type="EMBL" id="CP023344">
    <property type="protein sequence ID" value="ATC63703.1"/>
    <property type="molecule type" value="Genomic_DNA"/>
</dbReference>
<feature type="domain" description="C-type lectin" evidence="3">
    <location>
        <begin position="971"/>
        <end position="1117"/>
    </location>
</feature>
<accession>A0A290Q5J4</accession>
<organism evidence="5 6">
    <name type="scientific">Nibricoccus aquaticus</name>
    <dbReference type="NCBI Taxonomy" id="2576891"/>
    <lineage>
        <taxon>Bacteria</taxon>
        <taxon>Pseudomonadati</taxon>
        <taxon>Verrucomicrobiota</taxon>
        <taxon>Opitutia</taxon>
        <taxon>Opitutales</taxon>
        <taxon>Opitutaceae</taxon>
        <taxon>Nibricoccus</taxon>
    </lineage>
</organism>
<dbReference type="Gene3D" id="2.60.40.10">
    <property type="entry name" value="Immunoglobulins"/>
    <property type="match status" value="7"/>
</dbReference>
<dbReference type="SUPFAM" id="SSF49265">
    <property type="entry name" value="Fibronectin type III"/>
    <property type="match status" value="1"/>
</dbReference>
<feature type="domain" description="Fibronectin type-III" evidence="4">
    <location>
        <begin position="766"/>
        <end position="855"/>
    </location>
</feature>
<dbReference type="SUPFAM" id="SSF51126">
    <property type="entry name" value="Pectin lyase-like"/>
    <property type="match status" value="1"/>
</dbReference>
<dbReference type="SMART" id="SM00656">
    <property type="entry name" value="Amb_all"/>
    <property type="match status" value="1"/>
</dbReference>
<dbReference type="Gene3D" id="2.40.10.500">
    <property type="match status" value="3"/>
</dbReference>
<dbReference type="InterPro" id="IPR002022">
    <property type="entry name" value="Pec_lyase"/>
</dbReference>
<dbReference type="InterPro" id="IPR003961">
    <property type="entry name" value="FN3_dom"/>
</dbReference>
<dbReference type="Pfam" id="PF19077">
    <property type="entry name" value="Big_13"/>
    <property type="match status" value="3"/>
</dbReference>
<dbReference type="SUPFAM" id="SSF56436">
    <property type="entry name" value="C-type lectin-like"/>
    <property type="match status" value="1"/>
</dbReference>
<evidence type="ECO:0000313" key="6">
    <source>
        <dbReference type="Proteomes" id="UP000217265"/>
    </source>
</evidence>
<dbReference type="SMART" id="SM00060">
    <property type="entry name" value="FN3"/>
    <property type="match status" value="2"/>
</dbReference>
<dbReference type="InterPro" id="IPR016187">
    <property type="entry name" value="CTDL_fold"/>
</dbReference>
<dbReference type="CDD" id="cd00063">
    <property type="entry name" value="FN3"/>
    <property type="match status" value="1"/>
</dbReference>
<keyword evidence="1" id="KW-0456">Lyase</keyword>
<evidence type="ECO:0000256" key="1">
    <source>
        <dbReference type="ARBA" id="ARBA00023239"/>
    </source>
</evidence>
<evidence type="ECO:0000256" key="2">
    <source>
        <dbReference type="SAM" id="MobiDB-lite"/>
    </source>
</evidence>
<dbReference type="Pfam" id="PF00041">
    <property type="entry name" value="fn3"/>
    <property type="match status" value="1"/>
</dbReference>
<dbReference type="PANTHER" id="PTHR31683">
    <property type="entry name" value="PECTATE LYASE 18-RELATED"/>
    <property type="match status" value="1"/>
</dbReference>
<dbReference type="PROSITE" id="PS50041">
    <property type="entry name" value="C_TYPE_LECTIN_2"/>
    <property type="match status" value="1"/>
</dbReference>
<dbReference type="InterPro" id="IPR045032">
    <property type="entry name" value="PEL"/>
</dbReference>
<feature type="compositionally biased region" description="Polar residues" evidence="2">
    <location>
        <begin position="1972"/>
        <end position="1991"/>
    </location>
</feature>
<dbReference type="PANTHER" id="PTHR31683:SF18">
    <property type="entry name" value="PECTATE LYASE 21-RELATED"/>
    <property type="match status" value="1"/>
</dbReference>
<dbReference type="Pfam" id="PF19078">
    <property type="entry name" value="Big_12"/>
    <property type="match status" value="1"/>
</dbReference>
<dbReference type="InterPro" id="IPR001304">
    <property type="entry name" value="C-type_lectin-like"/>
</dbReference>
<dbReference type="Gene3D" id="3.10.100.10">
    <property type="entry name" value="Mannose-Binding Protein A, subunit A"/>
    <property type="match status" value="1"/>
</dbReference>
<dbReference type="PROSITE" id="PS50853">
    <property type="entry name" value="FN3"/>
    <property type="match status" value="1"/>
</dbReference>
<dbReference type="GO" id="GO:0030570">
    <property type="term" value="F:pectate lyase activity"/>
    <property type="evidence" value="ECO:0007669"/>
    <property type="project" value="InterPro"/>
</dbReference>
<dbReference type="NCBIfam" id="NF033510">
    <property type="entry name" value="Ca_tandemer"/>
    <property type="match status" value="3"/>
</dbReference>
<dbReference type="Gene3D" id="2.160.20.10">
    <property type="entry name" value="Single-stranded right-handed beta-helix, Pectin lyase-like"/>
    <property type="match status" value="1"/>
</dbReference>
<dbReference type="InterPro" id="IPR011050">
    <property type="entry name" value="Pectin_lyase_fold/virulence"/>
</dbReference>